<evidence type="ECO:0000259" key="3">
    <source>
        <dbReference type="Pfam" id="PF05175"/>
    </source>
</evidence>
<dbReference type="InterPro" id="IPR007848">
    <property type="entry name" value="Small_mtfrase_dom"/>
</dbReference>
<dbReference type="SUPFAM" id="SSF53335">
    <property type="entry name" value="S-adenosyl-L-methionine-dependent methyltransferases"/>
    <property type="match status" value="1"/>
</dbReference>
<comment type="caution">
    <text evidence="4">The sequence shown here is derived from an EMBL/GenBank/DDBJ whole genome shotgun (WGS) entry which is preliminary data.</text>
</comment>
<sequence>MRVSHYFTDTQAATNAETESLSFSARGFDFDVKTASSVFSAHRLDLGTASLLKKAPPLPESGLFLDLGCGWGPLALAMAKERPQAHVWGVDVNTRALELTRQNARVNGCSNLTVLTADEALARAQEESLQFDCIWSNPPIRVGKDALQTMITQWMQHLSPNGQAWLVIARNLGADSFQRWAAAQGWDAQRAASKKGYRILRIMRNA</sequence>
<evidence type="ECO:0000256" key="2">
    <source>
        <dbReference type="ARBA" id="ARBA00022679"/>
    </source>
</evidence>
<evidence type="ECO:0000313" key="4">
    <source>
        <dbReference type="EMBL" id="MDT3767529.1"/>
    </source>
</evidence>
<feature type="domain" description="Methyltransferase small" evidence="3">
    <location>
        <begin position="30"/>
        <end position="200"/>
    </location>
</feature>
<dbReference type="EMBL" id="JASXSX010000001">
    <property type="protein sequence ID" value="MDT3767529.1"/>
    <property type="molecule type" value="Genomic_DNA"/>
</dbReference>
<dbReference type="GO" id="GO:0008168">
    <property type="term" value="F:methyltransferase activity"/>
    <property type="evidence" value="ECO:0007669"/>
    <property type="project" value="UniProtKB-KW"/>
</dbReference>
<dbReference type="RefSeq" id="WP_313273155.1">
    <property type="nucleotide sequence ID" value="NZ_JASXSX010000001.1"/>
</dbReference>
<evidence type="ECO:0000256" key="1">
    <source>
        <dbReference type="ARBA" id="ARBA00022603"/>
    </source>
</evidence>
<keyword evidence="2" id="KW-0808">Transferase</keyword>
<dbReference type="Proteomes" id="UP001247542">
    <property type="component" value="Unassembled WGS sequence"/>
</dbReference>
<evidence type="ECO:0000313" key="5">
    <source>
        <dbReference type="Proteomes" id="UP001247542"/>
    </source>
</evidence>
<dbReference type="InterPro" id="IPR029063">
    <property type="entry name" value="SAM-dependent_MTases_sf"/>
</dbReference>
<dbReference type="CDD" id="cd02440">
    <property type="entry name" value="AdoMet_MTases"/>
    <property type="match status" value="1"/>
</dbReference>
<dbReference type="PANTHER" id="PTHR47816:SF4">
    <property type="entry name" value="RIBOSOMAL RNA SMALL SUBUNIT METHYLTRANSFERASE C"/>
    <property type="match status" value="1"/>
</dbReference>
<reference evidence="4 5" key="1">
    <citation type="submission" date="2023-06" db="EMBL/GenBank/DDBJ databases">
        <title>Draft genome sequence of Gleimia hominis type strain CCUG 57540T.</title>
        <authorList>
            <person name="Salva-Serra F."/>
            <person name="Cardew S."/>
            <person name="Jensie Markopoulos S."/>
            <person name="Ohlen M."/>
            <person name="Inganas E."/>
            <person name="Svensson-Stadler L."/>
            <person name="Moore E.R.B."/>
        </authorList>
    </citation>
    <scope>NUCLEOTIDE SEQUENCE [LARGE SCALE GENOMIC DNA]</scope>
    <source>
        <strain evidence="4 5">CCUG 57540</strain>
    </source>
</reference>
<dbReference type="Gene3D" id="3.40.50.150">
    <property type="entry name" value="Vaccinia Virus protein VP39"/>
    <property type="match status" value="1"/>
</dbReference>
<protein>
    <submittedName>
        <fullName evidence="4">Methyltransferase</fullName>
    </submittedName>
</protein>
<gene>
    <name evidence="4" type="ORF">QS713_05565</name>
</gene>
<name>A0ABU3IAX7_9ACTO</name>
<dbReference type="Pfam" id="PF05175">
    <property type="entry name" value="MTS"/>
    <property type="match status" value="1"/>
</dbReference>
<dbReference type="InterPro" id="IPR046977">
    <property type="entry name" value="RsmC/RlmG"/>
</dbReference>
<accession>A0ABU3IAX7</accession>
<organism evidence="4 5">
    <name type="scientific">Gleimia hominis</name>
    <dbReference type="NCBI Taxonomy" id="595468"/>
    <lineage>
        <taxon>Bacteria</taxon>
        <taxon>Bacillati</taxon>
        <taxon>Actinomycetota</taxon>
        <taxon>Actinomycetes</taxon>
        <taxon>Actinomycetales</taxon>
        <taxon>Actinomycetaceae</taxon>
        <taxon>Gleimia</taxon>
    </lineage>
</organism>
<proteinExistence type="predicted"/>
<keyword evidence="5" id="KW-1185">Reference proteome</keyword>
<keyword evidence="1 4" id="KW-0489">Methyltransferase</keyword>
<dbReference type="GO" id="GO:0032259">
    <property type="term" value="P:methylation"/>
    <property type="evidence" value="ECO:0007669"/>
    <property type="project" value="UniProtKB-KW"/>
</dbReference>
<dbReference type="PANTHER" id="PTHR47816">
    <property type="entry name" value="RIBOSOMAL RNA SMALL SUBUNIT METHYLTRANSFERASE C"/>
    <property type="match status" value="1"/>
</dbReference>